<evidence type="ECO:0000256" key="1">
    <source>
        <dbReference type="ARBA" id="ARBA00009998"/>
    </source>
</evidence>
<keyword evidence="5 6" id="KW-0269">Exonuclease</keyword>
<proteinExistence type="inferred from homology"/>
<evidence type="ECO:0000256" key="7">
    <source>
        <dbReference type="SAM" id="Coils"/>
    </source>
</evidence>
<feature type="coiled-coil region" evidence="7">
    <location>
        <begin position="3"/>
        <end position="37"/>
    </location>
</feature>
<dbReference type="NCBIfam" id="TIGR01280">
    <property type="entry name" value="xseB"/>
    <property type="match status" value="1"/>
</dbReference>
<evidence type="ECO:0000256" key="4">
    <source>
        <dbReference type="ARBA" id="ARBA00022801"/>
    </source>
</evidence>
<comment type="caution">
    <text evidence="8">The sequence shown here is derived from an EMBL/GenBank/DDBJ whole genome shotgun (WGS) entry which is preliminary data.</text>
</comment>
<gene>
    <name evidence="6 8" type="primary">xseB</name>
    <name evidence="8" type="ORF">GH811_10630</name>
</gene>
<name>A0ABR6YY10_9FIRM</name>
<dbReference type="Proteomes" id="UP000622405">
    <property type="component" value="Unassembled WGS sequence"/>
</dbReference>
<keyword evidence="9" id="KW-1185">Reference proteome</keyword>
<comment type="function">
    <text evidence="6">Bidirectionally degrades single-stranded DNA into large acid-insoluble oligonucleotides, which are then degraded further into small acid-soluble oligonucleotides.</text>
</comment>
<keyword evidence="4 6" id="KW-0378">Hydrolase</keyword>
<dbReference type="SUPFAM" id="SSF116842">
    <property type="entry name" value="XseB-like"/>
    <property type="match status" value="1"/>
</dbReference>
<keyword evidence="7" id="KW-0175">Coiled coil</keyword>
<comment type="subunit">
    <text evidence="6">Heterooligomer composed of large and small subunits.</text>
</comment>
<reference evidence="8 9" key="1">
    <citation type="journal article" date="2020" name="mSystems">
        <title>Defining Genomic and Predicted Metabolic Features of the Acetobacterium Genus.</title>
        <authorList>
            <person name="Ross D.E."/>
            <person name="Marshall C.W."/>
            <person name="Gulliver D."/>
            <person name="May H.D."/>
            <person name="Norman R.S."/>
        </authorList>
    </citation>
    <scope>NUCLEOTIDE SEQUENCE [LARGE SCALE GENOMIC DNA]</scope>
    <source>
        <strain evidence="8 9">DSM 4132</strain>
    </source>
</reference>
<keyword evidence="2 6" id="KW-0963">Cytoplasm</keyword>
<evidence type="ECO:0000256" key="6">
    <source>
        <dbReference type="HAMAP-Rule" id="MF_00337"/>
    </source>
</evidence>
<dbReference type="HAMAP" id="MF_00337">
    <property type="entry name" value="Exonuc_7_S"/>
    <property type="match status" value="1"/>
</dbReference>
<sequence length="72" mass="8153">MAVKKLKTKMSRLETIAELLEEDNQEIEASMKLFEEGMKLINECSADLDTLEGKITIMIDGEEKEFEGSVEV</sequence>
<dbReference type="GO" id="GO:0008855">
    <property type="term" value="F:exodeoxyribonuclease VII activity"/>
    <property type="evidence" value="ECO:0007669"/>
    <property type="project" value="UniProtKB-EC"/>
</dbReference>
<accession>A0ABR6YY10</accession>
<evidence type="ECO:0000256" key="3">
    <source>
        <dbReference type="ARBA" id="ARBA00022722"/>
    </source>
</evidence>
<dbReference type="Gene3D" id="1.10.287.1040">
    <property type="entry name" value="Exonuclease VII, small subunit"/>
    <property type="match status" value="1"/>
</dbReference>
<comment type="subcellular location">
    <subcellularLocation>
        <location evidence="6">Cytoplasm</location>
    </subcellularLocation>
</comment>
<evidence type="ECO:0000313" key="8">
    <source>
        <dbReference type="EMBL" id="MBC3900072.1"/>
    </source>
</evidence>
<organism evidence="8 9">
    <name type="scientific">Acetobacterium malicum</name>
    <dbReference type="NCBI Taxonomy" id="52692"/>
    <lineage>
        <taxon>Bacteria</taxon>
        <taxon>Bacillati</taxon>
        <taxon>Bacillota</taxon>
        <taxon>Clostridia</taxon>
        <taxon>Eubacteriales</taxon>
        <taxon>Eubacteriaceae</taxon>
        <taxon>Acetobacterium</taxon>
    </lineage>
</organism>
<dbReference type="InterPro" id="IPR037004">
    <property type="entry name" value="Exonuc_VII_ssu_sf"/>
</dbReference>
<dbReference type="InterPro" id="IPR003761">
    <property type="entry name" value="Exonuc_VII_S"/>
</dbReference>
<dbReference type="PANTHER" id="PTHR34137:SF1">
    <property type="entry name" value="EXODEOXYRIBONUCLEASE 7 SMALL SUBUNIT"/>
    <property type="match status" value="1"/>
</dbReference>
<keyword evidence="3 6" id="KW-0540">Nuclease</keyword>
<dbReference type="EC" id="3.1.11.6" evidence="6"/>
<protein>
    <recommendedName>
        <fullName evidence="6">Exodeoxyribonuclease 7 small subunit</fullName>
        <ecNumber evidence="6">3.1.11.6</ecNumber>
    </recommendedName>
    <alternativeName>
        <fullName evidence="6">Exodeoxyribonuclease VII small subunit</fullName>
        <shortName evidence="6">Exonuclease VII small subunit</shortName>
    </alternativeName>
</protein>
<dbReference type="Pfam" id="PF02609">
    <property type="entry name" value="Exonuc_VII_S"/>
    <property type="match status" value="1"/>
</dbReference>
<comment type="catalytic activity">
    <reaction evidence="6">
        <text>Exonucleolytic cleavage in either 5'- to 3'- or 3'- to 5'-direction to yield nucleoside 5'-phosphates.</text>
        <dbReference type="EC" id="3.1.11.6"/>
    </reaction>
</comment>
<evidence type="ECO:0000313" key="9">
    <source>
        <dbReference type="Proteomes" id="UP000622405"/>
    </source>
</evidence>
<dbReference type="PANTHER" id="PTHR34137">
    <property type="entry name" value="EXODEOXYRIBONUCLEASE 7 SMALL SUBUNIT"/>
    <property type="match status" value="1"/>
</dbReference>
<dbReference type="RefSeq" id="WP_026395228.1">
    <property type="nucleotide sequence ID" value="NZ_WJBE01000008.1"/>
</dbReference>
<comment type="similarity">
    <text evidence="1 6">Belongs to the XseB family.</text>
</comment>
<evidence type="ECO:0000256" key="5">
    <source>
        <dbReference type="ARBA" id="ARBA00022839"/>
    </source>
</evidence>
<evidence type="ECO:0000256" key="2">
    <source>
        <dbReference type="ARBA" id="ARBA00022490"/>
    </source>
</evidence>
<dbReference type="EMBL" id="WJBE01000008">
    <property type="protein sequence ID" value="MBC3900072.1"/>
    <property type="molecule type" value="Genomic_DNA"/>
</dbReference>